<dbReference type="GO" id="GO:0016018">
    <property type="term" value="F:cyclosporin A binding"/>
    <property type="evidence" value="ECO:0007669"/>
    <property type="project" value="TreeGrafter"/>
</dbReference>
<dbReference type="SUPFAM" id="SSF50891">
    <property type="entry name" value="Cyclophilin-like"/>
    <property type="match status" value="1"/>
</dbReference>
<dbReference type="GO" id="GO:0003755">
    <property type="term" value="F:peptidyl-prolyl cis-trans isomerase activity"/>
    <property type="evidence" value="ECO:0007669"/>
    <property type="project" value="UniProtKB-UniRule"/>
</dbReference>
<dbReference type="Gene3D" id="2.40.100.10">
    <property type="entry name" value="Cyclophilin-like"/>
    <property type="match status" value="1"/>
</dbReference>
<dbReference type="EC" id="5.2.1.8" evidence="1"/>
<feature type="domain" description="PPIase cyclophilin-type" evidence="2">
    <location>
        <begin position="1"/>
        <end position="85"/>
    </location>
</feature>
<dbReference type="GO" id="GO:0006457">
    <property type="term" value="P:protein folding"/>
    <property type="evidence" value="ECO:0007669"/>
    <property type="project" value="TreeGrafter"/>
</dbReference>
<dbReference type="GO" id="GO:0005737">
    <property type="term" value="C:cytoplasm"/>
    <property type="evidence" value="ECO:0007669"/>
    <property type="project" value="TreeGrafter"/>
</dbReference>
<evidence type="ECO:0000256" key="1">
    <source>
        <dbReference type="RuleBase" id="RU363019"/>
    </source>
</evidence>
<gene>
    <name evidence="3" type="ORF">PFDG_04780</name>
</gene>
<protein>
    <recommendedName>
        <fullName evidence="1">Peptidyl-prolyl cis-trans isomerase</fullName>
        <shortName evidence="1">PPIase</shortName>
        <ecNumber evidence="1">5.2.1.8</ecNumber>
    </recommendedName>
</protein>
<reference evidence="4" key="1">
    <citation type="submission" date="2006-09" db="EMBL/GenBank/DDBJ databases">
        <title>Annotation of Plasmodium falciparum Dd2.</title>
        <authorList>
            <consortium name="The Broad Institute Genome Sequencing Platform"/>
            <person name="Volkman S.K."/>
            <person name="Neafsey D.E."/>
            <person name="Dash A.P."/>
            <person name="Chitnis C.E."/>
            <person name="Hartl D.L."/>
            <person name="Young S.K."/>
            <person name="Zeng Q."/>
            <person name="Koehrsen M."/>
            <person name="Alvarado L."/>
            <person name="Berlin A."/>
            <person name="Borenstein D."/>
            <person name="Chapman S.B."/>
            <person name="Chen Z."/>
            <person name="Engels R."/>
            <person name="Freedman E."/>
            <person name="Gellesch M."/>
            <person name="Goldberg J."/>
            <person name="Griggs A."/>
            <person name="Gujja S."/>
            <person name="Heilman E.R."/>
            <person name="Heiman D.I."/>
            <person name="Howarth C."/>
            <person name="Jen D."/>
            <person name="Larson L."/>
            <person name="Mehta T."/>
            <person name="Neiman D."/>
            <person name="Park D."/>
            <person name="Pearson M."/>
            <person name="Roberts A."/>
            <person name="Saif S."/>
            <person name="Shea T."/>
            <person name="Shenoy N."/>
            <person name="Sisk P."/>
            <person name="Stolte C."/>
            <person name="Sykes S."/>
            <person name="Walk T."/>
            <person name="White J."/>
            <person name="Yandava C."/>
            <person name="Haas B."/>
            <person name="Henn M.R."/>
            <person name="Nusbaum C."/>
            <person name="Birren B."/>
        </authorList>
    </citation>
    <scope>NUCLEOTIDE SEQUENCE [LARGE SCALE GENOMIC DNA]</scope>
</reference>
<comment type="catalytic activity">
    <reaction evidence="1">
        <text>[protein]-peptidylproline (omega=180) = [protein]-peptidylproline (omega=0)</text>
        <dbReference type="Rhea" id="RHEA:16237"/>
        <dbReference type="Rhea" id="RHEA-COMP:10747"/>
        <dbReference type="Rhea" id="RHEA-COMP:10748"/>
        <dbReference type="ChEBI" id="CHEBI:83833"/>
        <dbReference type="ChEBI" id="CHEBI:83834"/>
        <dbReference type="EC" id="5.2.1.8"/>
    </reaction>
</comment>
<dbReference type="Proteomes" id="UP000054282">
    <property type="component" value="Unassembled WGS sequence"/>
</dbReference>
<dbReference type="PANTHER" id="PTHR11071">
    <property type="entry name" value="PEPTIDYL-PROLYL CIS-TRANS ISOMERASE"/>
    <property type="match status" value="1"/>
</dbReference>
<dbReference type="PANTHER" id="PTHR11071:SF561">
    <property type="entry name" value="PEPTIDYL-PROLYL CIS-TRANS ISOMERASE D-RELATED"/>
    <property type="match status" value="1"/>
</dbReference>
<comment type="similarity">
    <text evidence="1">Belongs to the cyclophilin-type PPIase family.</text>
</comment>
<dbReference type="AlphaFoldDB" id="A0A0L7M8Q2"/>
<dbReference type="PRINTS" id="PR00153">
    <property type="entry name" value="CSAPPISMRASE"/>
</dbReference>
<evidence type="ECO:0000313" key="4">
    <source>
        <dbReference type="Proteomes" id="UP000054282"/>
    </source>
</evidence>
<keyword evidence="1 3" id="KW-0413">Isomerase</keyword>
<dbReference type="OMA" id="CGELATE"/>
<name>A0A0L7M8Q2_PLAF4</name>
<comment type="function">
    <text evidence="1">PPIases accelerate the folding of proteins. It catalyzes the cis-trans isomerization of proline imidic peptide bonds in oligopeptides.</text>
</comment>
<keyword evidence="1" id="KW-0697">Rotamase</keyword>
<dbReference type="InterPro" id="IPR002130">
    <property type="entry name" value="Cyclophilin-type_PPIase_dom"/>
</dbReference>
<evidence type="ECO:0000313" key="3">
    <source>
        <dbReference type="EMBL" id="KOB89232.1"/>
    </source>
</evidence>
<dbReference type="InterPro" id="IPR029000">
    <property type="entry name" value="Cyclophilin-like_dom_sf"/>
</dbReference>
<organism evidence="3 4">
    <name type="scientific">Plasmodium falciparum (isolate Dd2)</name>
    <dbReference type="NCBI Taxonomy" id="57267"/>
    <lineage>
        <taxon>Eukaryota</taxon>
        <taxon>Sar</taxon>
        <taxon>Alveolata</taxon>
        <taxon>Apicomplexa</taxon>
        <taxon>Aconoidasida</taxon>
        <taxon>Haemosporida</taxon>
        <taxon>Plasmodiidae</taxon>
        <taxon>Plasmodium</taxon>
        <taxon>Plasmodium (Laverania)</taxon>
    </lineage>
</organism>
<accession>A0A0L7M8Q2</accession>
<dbReference type="EMBL" id="GG702046">
    <property type="protein sequence ID" value="KOB89232.1"/>
    <property type="molecule type" value="Genomic_DNA"/>
</dbReference>
<proteinExistence type="inferred from homology"/>
<evidence type="ECO:0000259" key="2">
    <source>
        <dbReference type="PROSITE" id="PS50072"/>
    </source>
</evidence>
<reference evidence="4" key="2">
    <citation type="submission" date="2006-09" db="EMBL/GenBank/DDBJ databases">
        <title>The genome sequence of Plasmodium falciparum Dd2.</title>
        <authorList>
            <consortium name="The Broad Institute Genome Sequencing Platform"/>
            <person name="Birren B."/>
            <person name="Lander E."/>
            <person name="Galagan J."/>
            <person name="Nusbaum C."/>
            <person name="Devon K."/>
            <person name="Henn M."/>
            <person name="Jaffe D."/>
            <person name="Butler J."/>
            <person name="Alvarez P."/>
            <person name="Gnerre S."/>
            <person name="Grabherr M."/>
            <person name="Kleber M."/>
            <person name="Mauceli E."/>
            <person name="Brockman W."/>
            <person name="MacCallum I.A."/>
            <person name="Rounsley S."/>
            <person name="Young S."/>
            <person name="LaButti K."/>
            <person name="Pushparaj V."/>
            <person name="DeCaprio D."/>
            <person name="Crawford M."/>
            <person name="Koehrsen M."/>
            <person name="Engels R."/>
            <person name="Montgomery P."/>
            <person name="Pearson M."/>
            <person name="Howarth C."/>
            <person name="Larson L."/>
            <person name="Luoma S."/>
            <person name="White J."/>
            <person name="Kodira C."/>
            <person name="Zeng Q."/>
            <person name="O'Leary S."/>
            <person name="Yandava C."/>
            <person name="Alvarado L."/>
            <person name="Wirth D."/>
            <person name="Volkman S."/>
            <person name="Hartl D."/>
        </authorList>
    </citation>
    <scope>NUCLEOTIDE SEQUENCE [LARGE SCALE GENOMIC DNA]</scope>
</reference>
<dbReference type="PROSITE" id="PS50072">
    <property type="entry name" value="CSA_PPIASE_2"/>
    <property type="match status" value="1"/>
</dbReference>
<dbReference type="Pfam" id="PF00160">
    <property type="entry name" value="Pro_isomerase"/>
    <property type="match status" value="1"/>
</dbReference>
<sequence>MDTQFEDENFQVTHSKRGLLSIANAGKNPNRSQSFILFIPTPSLDGRHVVLGEVVEGLDKLVHIEAVGTDSGEPLKRVLVKESGELPL</sequence>
<dbReference type="KEGG" id="pfd:PFDG_04780"/>